<dbReference type="RefSeq" id="XP_056514983.1">
    <property type="nucleotide sequence ID" value="XM_056653916.1"/>
</dbReference>
<evidence type="ECO:0000256" key="2">
    <source>
        <dbReference type="ARBA" id="ARBA00022670"/>
    </source>
</evidence>
<comment type="caution">
    <text evidence="8">The sequence shown here is derived from an EMBL/GenBank/DDBJ whole genome shotgun (WGS) entry which is preliminary data.</text>
</comment>
<dbReference type="SUPFAM" id="SSF52743">
    <property type="entry name" value="Subtilisin-like"/>
    <property type="match status" value="1"/>
</dbReference>
<dbReference type="Gene3D" id="3.40.50.200">
    <property type="entry name" value="Peptidase S8/S53 domain"/>
    <property type="match status" value="1"/>
</dbReference>
<evidence type="ECO:0000256" key="1">
    <source>
        <dbReference type="ARBA" id="ARBA00011073"/>
    </source>
</evidence>
<dbReference type="InterPro" id="IPR050131">
    <property type="entry name" value="Peptidase_S8_subtilisin-like"/>
</dbReference>
<dbReference type="EMBL" id="JAPMSZ010000004">
    <property type="protein sequence ID" value="KAJ5105987.1"/>
    <property type="molecule type" value="Genomic_DNA"/>
</dbReference>
<feature type="domain" description="Peptidase S8/S53" evidence="7">
    <location>
        <begin position="132"/>
        <end position="330"/>
    </location>
</feature>
<evidence type="ECO:0000256" key="6">
    <source>
        <dbReference type="ARBA" id="ARBA00023145"/>
    </source>
</evidence>
<sequence>MRAGTHPREKFDQLVDEIDGNEGTQIAFKNLSHYSYITNLTDTQVNEIRKKDFILLVAPRFLGQHEKRWESFPNSSNSSDDFLTSHDRSLLEPRVTVSGRSLIEQQRLISFNRMGQPPLSAKYKRDDSEGQNVRLFMMDSGFNLEIPELRDRPGPIKTYVVPNHRFPQEHLGLKIKRNSIKDRGNHGTMMAIAAGGRTIGIVPKSDLELVKMCADYDDRRGGSKILFTVEGYQNAVDYVMDRIEEIKGRDRAAKIVVNFSGSPQRYSDPEEHENARIIWKDFIEVLAEHGVLFVVSAGNDGRRGLTLAHGYITSLGTSQNNVVTVGGVLADGSPYMDTTPEYTGHPQGGSLSLYGPVIVDIRDNTGRFVTGPNRNKGTSIGSAITAALLVYFLGIDPCNADPEYADLERKLYRGGIPSASKLKRYAIESSFKRTNVHPPPGLPNLNAIYNMARGRVY</sequence>
<keyword evidence="4" id="KW-0378">Hydrolase</keyword>
<evidence type="ECO:0000256" key="3">
    <source>
        <dbReference type="ARBA" id="ARBA00022729"/>
    </source>
</evidence>
<dbReference type="GO" id="GO:0006508">
    <property type="term" value="P:proteolysis"/>
    <property type="evidence" value="ECO:0007669"/>
    <property type="project" value="UniProtKB-KW"/>
</dbReference>
<keyword evidence="9" id="KW-1185">Reference proteome</keyword>
<reference evidence="8" key="2">
    <citation type="journal article" date="2023" name="IMA Fungus">
        <title>Comparative genomic study of the Penicillium genus elucidates a diverse pangenome and 15 lateral gene transfer events.</title>
        <authorList>
            <person name="Petersen C."/>
            <person name="Sorensen T."/>
            <person name="Nielsen M.R."/>
            <person name="Sondergaard T.E."/>
            <person name="Sorensen J.L."/>
            <person name="Fitzpatrick D.A."/>
            <person name="Frisvad J.C."/>
            <person name="Nielsen K.L."/>
        </authorList>
    </citation>
    <scope>NUCLEOTIDE SEQUENCE</scope>
    <source>
        <strain evidence="8">IBT 34128</strain>
    </source>
</reference>
<keyword evidence="2" id="KW-0645">Protease</keyword>
<dbReference type="GO" id="GO:0004252">
    <property type="term" value="F:serine-type endopeptidase activity"/>
    <property type="evidence" value="ECO:0007669"/>
    <property type="project" value="InterPro"/>
</dbReference>
<reference evidence="8" key="1">
    <citation type="submission" date="2022-11" db="EMBL/GenBank/DDBJ databases">
        <authorList>
            <person name="Petersen C."/>
        </authorList>
    </citation>
    <scope>NUCLEOTIDE SEQUENCE</scope>
    <source>
        <strain evidence="8">IBT 34128</strain>
    </source>
</reference>
<evidence type="ECO:0000256" key="4">
    <source>
        <dbReference type="ARBA" id="ARBA00022801"/>
    </source>
</evidence>
<comment type="similarity">
    <text evidence="1">Belongs to the peptidase S8 family.</text>
</comment>
<protein>
    <recommendedName>
        <fullName evidence="7">Peptidase S8/S53 domain-containing protein</fullName>
    </recommendedName>
</protein>
<keyword evidence="5" id="KW-0720">Serine protease</keyword>
<evidence type="ECO:0000313" key="9">
    <source>
        <dbReference type="Proteomes" id="UP001141434"/>
    </source>
</evidence>
<keyword evidence="6" id="KW-0865">Zymogen</keyword>
<gene>
    <name evidence="8" type="ORF">NUU61_003334</name>
</gene>
<evidence type="ECO:0000313" key="8">
    <source>
        <dbReference type="EMBL" id="KAJ5105987.1"/>
    </source>
</evidence>
<dbReference type="Pfam" id="PF00082">
    <property type="entry name" value="Peptidase_S8"/>
    <property type="match status" value="1"/>
</dbReference>
<dbReference type="GeneID" id="81393084"/>
<evidence type="ECO:0000256" key="5">
    <source>
        <dbReference type="ARBA" id="ARBA00022825"/>
    </source>
</evidence>
<dbReference type="InterPro" id="IPR000209">
    <property type="entry name" value="Peptidase_S8/S53_dom"/>
</dbReference>
<dbReference type="PANTHER" id="PTHR43806">
    <property type="entry name" value="PEPTIDASE S8"/>
    <property type="match status" value="1"/>
</dbReference>
<organism evidence="8 9">
    <name type="scientific">Penicillium alfredii</name>
    <dbReference type="NCBI Taxonomy" id="1506179"/>
    <lineage>
        <taxon>Eukaryota</taxon>
        <taxon>Fungi</taxon>
        <taxon>Dikarya</taxon>
        <taxon>Ascomycota</taxon>
        <taxon>Pezizomycotina</taxon>
        <taxon>Eurotiomycetes</taxon>
        <taxon>Eurotiomycetidae</taxon>
        <taxon>Eurotiales</taxon>
        <taxon>Aspergillaceae</taxon>
        <taxon>Penicillium</taxon>
    </lineage>
</organism>
<dbReference type="OrthoDB" id="4359379at2759"/>
<dbReference type="AlphaFoldDB" id="A0A9W9FTE2"/>
<evidence type="ECO:0000259" key="7">
    <source>
        <dbReference type="Pfam" id="PF00082"/>
    </source>
</evidence>
<keyword evidence="3" id="KW-0732">Signal</keyword>
<dbReference type="Proteomes" id="UP001141434">
    <property type="component" value="Unassembled WGS sequence"/>
</dbReference>
<dbReference type="InterPro" id="IPR036852">
    <property type="entry name" value="Peptidase_S8/S53_dom_sf"/>
</dbReference>
<proteinExistence type="inferred from homology"/>
<dbReference type="PANTHER" id="PTHR43806:SF11">
    <property type="entry name" value="CEREVISIN-RELATED"/>
    <property type="match status" value="1"/>
</dbReference>
<dbReference type="CDD" id="cd00306">
    <property type="entry name" value="Peptidases_S8_S53"/>
    <property type="match status" value="1"/>
</dbReference>
<name>A0A9W9FTE2_9EURO</name>
<accession>A0A9W9FTE2</accession>